<dbReference type="InterPro" id="IPR036179">
    <property type="entry name" value="Ig-like_dom_sf"/>
</dbReference>
<keyword evidence="1" id="KW-0472">Membrane</keyword>
<organism evidence="3 4">
    <name type="scientific">Periophthalmus magnuspinnatus</name>
    <dbReference type="NCBI Taxonomy" id="409849"/>
    <lineage>
        <taxon>Eukaryota</taxon>
        <taxon>Metazoa</taxon>
        <taxon>Chordata</taxon>
        <taxon>Craniata</taxon>
        <taxon>Vertebrata</taxon>
        <taxon>Euteleostomi</taxon>
        <taxon>Actinopterygii</taxon>
        <taxon>Neopterygii</taxon>
        <taxon>Teleostei</taxon>
        <taxon>Neoteleostei</taxon>
        <taxon>Acanthomorphata</taxon>
        <taxon>Gobiaria</taxon>
        <taxon>Gobiiformes</taxon>
        <taxon>Gobioidei</taxon>
        <taxon>Gobiidae</taxon>
        <taxon>Oxudercinae</taxon>
        <taxon>Periophthalmus</taxon>
    </lineage>
</organism>
<name>A0A3B4B942_9GOBI</name>
<proteinExistence type="predicted"/>
<dbReference type="InterPro" id="IPR007110">
    <property type="entry name" value="Ig-like_dom"/>
</dbReference>
<accession>A0A3B4B942</accession>
<feature type="transmembrane region" description="Helical" evidence="1">
    <location>
        <begin position="138"/>
        <end position="156"/>
    </location>
</feature>
<keyword evidence="1" id="KW-1133">Transmembrane helix</keyword>
<dbReference type="Proteomes" id="UP000261520">
    <property type="component" value="Unplaced"/>
</dbReference>
<evidence type="ECO:0000256" key="1">
    <source>
        <dbReference type="SAM" id="Phobius"/>
    </source>
</evidence>
<dbReference type="SUPFAM" id="SSF48726">
    <property type="entry name" value="Immunoglobulin"/>
    <property type="match status" value="1"/>
</dbReference>
<evidence type="ECO:0000313" key="3">
    <source>
        <dbReference type="Ensembl" id="ENSPMGP00000025044.1"/>
    </source>
</evidence>
<evidence type="ECO:0000259" key="2">
    <source>
        <dbReference type="PROSITE" id="PS50835"/>
    </source>
</evidence>
<protein>
    <recommendedName>
        <fullName evidence="2">Ig-like domain-containing protein</fullName>
    </recommendedName>
</protein>
<dbReference type="Gene3D" id="2.60.40.10">
    <property type="entry name" value="Immunoglobulins"/>
    <property type="match status" value="1"/>
</dbReference>
<reference evidence="3" key="1">
    <citation type="submission" date="2025-08" db="UniProtKB">
        <authorList>
            <consortium name="Ensembl"/>
        </authorList>
    </citation>
    <scope>IDENTIFICATION</scope>
</reference>
<dbReference type="PROSITE" id="PS50835">
    <property type="entry name" value="IG_LIKE"/>
    <property type="match status" value="1"/>
</dbReference>
<keyword evidence="1" id="KW-0812">Transmembrane</keyword>
<evidence type="ECO:0000313" key="4">
    <source>
        <dbReference type="Proteomes" id="UP000261520"/>
    </source>
</evidence>
<dbReference type="AlphaFoldDB" id="A0A3B4B942"/>
<dbReference type="PANTHER" id="PTHR15193">
    <property type="entry name" value="CD83 ANTIGEN"/>
    <property type="match status" value="1"/>
</dbReference>
<dbReference type="PANTHER" id="PTHR15193:SF1">
    <property type="entry name" value="CD83 ANTIGEN"/>
    <property type="match status" value="1"/>
</dbReference>
<feature type="domain" description="Ig-like" evidence="2">
    <location>
        <begin position="6"/>
        <end position="120"/>
    </location>
</feature>
<reference evidence="3" key="2">
    <citation type="submission" date="2025-09" db="UniProtKB">
        <authorList>
            <consortium name="Ensembl"/>
        </authorList>
    </citation>
    <scope>IDENTIFICATION</scope>
</reference>
<sequence>MWQLVPAAAANEDILIITSVPDVNVTLNCAAKIKPGLQYHAVRWYKVKQDFFPRLSGLVSKTLPDGQMMWYVDADTRVSLEEGTLNLRLPTVTCSDQAVYQCYLAAPVGEQNRKGRVRLSVTESTPLEPQRLMTRENLILCGAVGLLLSALMLFLFSCVSSTPSLNNNDDDDALVFQSAFPVALQYNLHQPSLTTFIGNVGDVLLKESITVFAAAAPL</sequence>
<dbReference type="InterPro" id="IPR013783">
    <property type="entry name" value="Ig-like_fold"/>
</dbReference>
<dbReference type="Ensembl" id="ENSPMGT00000026681.1">
    <property type="protein sequence ID" value="ENSPMGP00000025044.1"/>
    <property type="gene ID" value="ENSPMGG00000020241.1"/>
</dbReference>
<keyword evidence="4" id="KW-1185">Reference proteome</keyword>